<accession>A0ABU0BM28</accession>
<reference evidence="1 2" key="1">
    <citation type="submission" date="2023-07" db="EMBL/GenBank/DDBJ databases">
        <title>Genomic Encyclopedia of Type Strains, Phase IV (KMG-IV): sequencing the most valuable type-strain genomes for metagenomic binning, comparative biology and taxonomic classification.</title>
        <authorList>
            <person name="Goeker M."/>
        </authorList>
    </citation>
    <scope>NUCLEOTIDE SEQUENCE [LARGE SCALE GENOMIC DNA]</scope>
    <source>
        <strain evidence="1 2">DSM 1112</strain>
    </source>
</reference>
<name>A0ABU0BM28_9HYPH</name>
<evidence type="ECO:0000313" key="2">
    <source>
        <dbReference type="Proteomes" id="UP001230207"/>
    </source>
</evidence>
<keyword evidence="2" id="KW-1185">Reference proteome</keyword>
<organism evidence="1 2">
    <name type="scientific">Pararhizobium capsulatum DSM 1112</name>
    <dbReference type="NCBI Taxonomy" id="1121113"/>
    <lineage>
        <taxon>Bacteria</taxon>
        <taxon>Pseudomonadati</taxon>
        <taxon>Pseudomonadota</taxon>
        <taxon>Alphaproteobacteria</taxon>
        <taxon>Hyphomicrobiales</taxon>
        <taxon>Rhizobiaceae</taxon>
        <taxon>Rhizobium/Agrobacterium group</taxon>
        <taxon>Pararhizobium</taxon>
    </lineage>
</organism>
<gene>
    <name evidence="1" type="ORF">QO002_001441</name>
</gene>
<dbReference type="Proteomes" id="UP001230207">
    <property type="component" value="Unassembled WGS sequence"/>
</dbReference>
<proteinExistence type="predicted"/>
<protein>
    <submittedName>
        <fullName evidence="1">Uncharacterized protein</fullName>
    </submittedName>
</protein>
<sequence length="63" mass="6706">MFTSGPSHGVAAGSFKGEPLHHASLAPEEYRALLADNGFSVVRHQIEDPDCGGATIWLARKDS</sequence>
<evidence type="ECO:0000313" key="1">
    <source>
        <dbReference type="EMBL" id="MDQ0319303.1"/>
    </source>
</evidence>
<comment type="caution">
    <text evidence="1">The sequence shown here is derived from an EMBL/GenBank/DDBJ whole genome shotgun (WGS) entry which is preliminary data.</text>
</comment>
<dbReference type="EMBL" id="JAUSVF010000001">
    <property type="protein sequence ID" value="MDQ0319303.1"/>
    <property type="molecule type" value="Genomic_DNA"/>
</dbReference>